<comment type="cofactor">
    <cofactor evidence="1">
        <name>Mg(2+)</name>
        <dbReference type="ChEBI" id="CHEBI:18420"/>
    </cofactor>
</comment>
<dbReference type="GO" id="GO:0000287">
    <property type="term" value="F:magnesium ion binding"/>
    <property type="evidence" value="ECO:0007669"/>
    <property type="project" value="TreeGrafter"/>
</dbReference>
<protein>
    <submittedName>
        <fullName evidence="4">Uncharacterized protein</fullName>
    </submittedName>
</protein>
<evidence type="ECO:0000256" key="1">
    <source>
        <dbReference type="ARBA" id="ARBA00001946"/>
    </source>
</evidence>
<reference evidence="4" key="1">
    <citation type="submission" date="2022-04" db="EMBL/GenBank/DDBJ databases">
        <title>Carnegiea gigantea Genome sequencing and assembly v2.</title>
        <authorList>
            <person name="Copetti D."/>
            <person name="Sanderson M.J."/>
            <person name="Burquez A."/>
            <person name="Wojciechowski M.F."/>
        </authorList>
    </citation>
    <scope>NUCLEOTIDE SEQUENCE</scope>
    <source>
        <strain evidence="4">SGP5-SGP5p</strain>
        <tissue evidence="4">Aerial part</tissue>
    </source>
</reference>
<dbReference type="OrthoDB" id="912129at2759"/>
<dbReference type="InterPro" id="IPR050148">
    <property type="entry name" value="Terpene_synthase-like"/>
</dbReference>
<name>A0A9Q1GVB2_9CARY</name>
<organism evidence="4 5">
    <name type="scientific">Carnegiea gigantea</name>
    <dbReference type="NCBI Taxonomy" id="171969"/>
    <lineage>
        <taxon>Eukaryota</taxon>
        <taxon>Viridiplantae</taxon>
        <taxon>Streptophyta</taxon>
        <taxon>Embryophyta</taxon>
        <taxon>Tracheophyta</taxon>
        <taxon>Spermatophyta</taxon>
        <taxon>Magnoliopsida</taxon>
        <taxon>eudicotyledons</taxon>
        <taxon>Gunneridae</taxon>
        <taxon>Pentapetalae</taxon>
        <taxon>Caryophyllales</taxon>
        <taxon>Cactineae</taxon>
        <taxon>Cactaceae</taxon>
        <taxon>Cactoideae</taxon>
        <taxon>Echinocereeae</taxon>
        <taxon>Carnegiea</taxon>
    </lineage>
</organism>
<evidence type="ECO:0000256" key="3">
    <source>
        <dbReference type="ARBA" id="ARBA00022842"/>
    </source>
</evidence>
<dbReference type="GO" id="GO:0010333">
    <property type="term" value="F:terpene synthase activity"/>
    <property type="evidence" value="ECO:0007669"/>
    <property type="project" value="InterPro"/>
</dbReference>
<sequence>MFKPEKSKERLAWAKTATLLDAIASNFVKDKASRGERSEFVTEFQRSYMSQGYVGSHRIMQPNKRKEKRLLGALLSTLNQLSLDALVNYGRDIRHQLYQAWDKWLRTWEQEGDRHKGEGELLVHIIELCAGRCLSEDVLSHPYTLCLLDVTNQVEANRQVQDMGVRVINPNDSQTSRVQEDMQKLVKLVLSNTSNGADPCLKQTFLAVAKTFYYAAHCSPQEIDDHIAKVLFQRVD</sequence>
<dbReference type="AlphaFoldDB" id="A0A9Q1GVB2"/>
<accession>A0A9Q1GVB2</accession>
<keyword evidence="3" id="KW-0460">Magnesium</keyword>
<dbReference type="EMBL" id="JAKOGI010001351">
    <property type="protein sequence ID" value="KAJ8426087.1"/>
    <property type="molecule type" value="Genomic_DNA"/>
</dbReference>
<dbReference type="Proteomes" id="UP001153076">
    <property type="component" value="Unassembled WGS sequence"/>
</dbReference>
<dbReference type="Gene3D" id="1.10.600.10">
    <property type="entry name" value="Farnesyl Diphosphate Synthase"/>
    <property type="match status" value="1"/>
</dbReference>
<dbReference type="GO" id="GO:0009507">
    <property type="term" value="C:chloroplast"/>
    <property type="evidence" value="ECO:0007669"/>
    <property type="project" value="TreeGrafter"/>
</dbReference>
<keyword evidence="2" id="KW-0479">Metal-binding</keyword>
<dbReference type="SUPFAM" id="SSF48576">
    <property type="entry name" value="Terpenoid synthases"/>
    <property type="match status" value="1"/>
</dbReference>
<dbReference type="GO" id="GO:0009686">
    <property type="term" value="P:gibberellin biosynthetic process"/>
    <property type="evidence" value="ECO:0007669"/>
    <property type="project" value="TreeGrafter"/>
</dbReference>
<gene>
    <name evidence="4" type="ORF">Cgig2_015762</name>
</gene>
<dbReference type="InterPro" id="IPR008949">
    <property type="entry name" value="Isoprenoid_synthase_dom_sf"/>
</dbReference>
<evidence type="ECO:0000313" key="5">
    <source>
        <dbReference type="Proteomes" id="UP001153076"/>
    </source>
</evidence>
<dbReference type="PANTHER" id="PTHR31739">
    <property type="entry name" value="ENT-COPALYL DIPHOSPHATE SYNTHASE, CHLOROPLASTIC"/>
    <property type="match status" value="1"/>
</dbReference>
<proteinExistence type="predicted"/>
<keyword evidence="5" id="KW-1185">Reference proteome</keyword>
<dbReference type="PANTHER" id="PTHR31739:SF4">
    <property type="entry name" value="ENT-COPALYL DIPHOSPHATE SYNTHASE, CHLOROPLASTIC"/>
    <property type="match status" value="1"/>
</dbReference>
<evidence type="ECO:0000313" key="4">
    <source>
        <dbReference type="EMBL" id="KAJ8426087.1"/>
    </source>
</evidence>
<comment type="caution">
    <text evidence="4">The sequence shown here is derived from an EMBL/GenBank/DDBJ whole genome shotgun (WGS) entry which is preliminary data.</text>
</comment>
<evidence type="ECO:0000256" key="2">
    <source>
        <dbReference type="ARBA" id="ARBA00022723"/>
    </source>
</evidence>